<accession>A0A2L1IW07</accession>
<reference evidence="1 2" key="1">
    <citation type="submission" date="2018-01" db="EMBL/GenBank/DDBJ databases">
        <authorList>
            <person name="Grinwald M.F."/>
            <person name="Tasoff P."/>
            <person name="Simpson K.F."/>
            <person name="Vasser A."/>
            <person name="Shaffer C.D."/>
            <person name="Weston-Hafer K.A."/>
            <person name="Russell D.A."/>
            <person name="Pope W.H."/>
            <person name="Jacobs-Sera D."/>
            <person name="Hendrix R.W."/>
            <person name="Hatfull G.F."/>
        </authorList>
    </citation>
    <scope>NUCLEOTIDE SEQUENCE [LARGE SCALE GENOMIC DNA]</scope>
</reference>
<dbReference type="Proteomes" id="UP000241925">
    <property type="component" value="Segment"/>
</dbReference>
<protein>
    <submittedName>
        <fullName evidence="1">Uncharacterized protein</fullName>
    </submittedName>
</protein>
<evidence type="ECO:0000313" key="2">
    <source>
        <dbReference type="Proteomes" id="UP000241925"/>
    </source>
</evidence>
<proteinExistence type="predicted"/>
<gene>
    <name evidence="1" type="ORF">SEA_BILLNYE_186</name>
</gene>
<keyword evidence="2" id="KW-1185">Reference proteome</keyword>
<evidence type="ECO:0000313" key="1">
    <source>
        <dbReference type="EMBL" id="AVD99358.1"/>
    </source>
</evidence>
<dbReference type="EMBL" id="MG757153">
    <property type="protein sequence ID" value="AVD99358.1"/>
    <property type="molecule type" value="Genomic_DNA"/>
</dbReference>
<sequence length="78" mass="8887">MNLWQELSRSLKGIFMKKCDMSDGSAEICLRSLRKAATLDVILEFNDQLEPPSTNRHYNAGYYDALADLARYARTKGN</sequence>
<organism evidence="1 2">
    <name type="scientific">Streptomyces phage BillNye</name>
    <dbReference type="NCBI Taxonomy" id="2079426"/>
    <lineage>
        <taxon>Viruses</taxon>
        <taxon>Duplodnaviria</taxon>
        <taxon>Heunggongvirae</taxon>
        <taxon>Uroviricota</taxon>
        <taxon>Caudoviricetes</taxon>
        <taxon>Stanwilliamsviridae</taxon>
        <taxon>Loccivirinae</taxon>
        <taxon>Wilnyevirus</taxon>
        <taxon>Wilnyevirus billnye</taxon>
    </lineage>
</organism>
<name>A0A2L1IW07_9CAUD</name>